<sequence>MLRRSWVRTGLSTLHCVGGRLGSIIASQDLTLWESFQHWVYPEM</sequence>
<proteinExistence type="predicted"/>
<dbReference type="AlphaFoldDB" id="A0A0A8XZP5"/>
<dbReference type="EMBL" id="GBRH01280738">
    <property type="protein sequence ID" value="JAD17157.1"/>
    <property type="molecule type" value="Transcribed_RNA"/>
</dbReference>
<reference evidence="1" key="1">
    <citation type="submission" date="2014-09" db="EMBL/GenBank/DDBJ databases">
        <authorList>
            <person name="Magalhaes I.L.F."/>
            <person name="Oliveira U."/>
            <person name="Santos F.R."/>
            <person name="Vidigal T.H.D.A."/>
            <person name="Brescovit A.D."/>
            <person name="Santos A.J."/>
        </authorList>
    </citation>
    <scope>NUCLEOTIDE SEQUENCE</scope>
    <source>
        <tissue evidence="1">Shoot tissue taken approximately 20 cm above the soil surface</tissue>
    </source>
</reference>
<name>A0A0A8XZP5_ARUDO</name>
<evidence type="ECO:0000313" key="1">
    <source>
        <dbReference type="EMBL" id="JAD17157.1"/>
    </source>
</evidence>
<reference evidence="1" key="2">
    <citation type="journal article" date="2015" name="Data Brief">
        <title>Shoot transcriptome of the giant reed, Arundo donax.</title>
        <authorList>
            <person name="Barrero R.A."/>
            <person name="Guerrero F.D."/>
            <person name="Moolhuijzen P."/>
            <person name="Goolsby J.A."/>
            <person name="Tidwell J."/>
            <person name="Bellgard S.E."/>
            <person name="Bellgard M.I."/>
        </authorList>
    </citation>
    <scope>NUCLEOTIDE SEQUENCE</scope>
    <source>
        <tissue evidence="1">Shoot tissue taken approximately 20 cm above the soil surface</tissue>
    </source>
</reference>
<accession>A0A0A8XZP5</accession>
<protein>
    <submittedName>
        <fullName evidence="1">Uncharacterized protein</fullName>
    </submittedName>
</protein>
<organism evidence="1">
    <name type="scientific">Arundo donax</name>
    <name type="common">Giant reed</name>
    <name type="synonym">Donax arundinaceus</name>
    <dbReference type="NCBI Taxonomy" id="35708"/>
    <lineage>
        <taxon>Eukaryota</taxon>
        <taxon>Viridiplantae</taxon>
        <taxon>Streptophyta</taxon>
        <taxon>Embryophyta</taxon>
        <taxon>Tracheophyta</taxon>
        <taxon>Spermatophyta</taxon>
        <taxon>Magnoliopsida</taxon>
        <taxon>Liliopsida</taxon>
        <taxon>Poales</taxon>
        <taxon>Poaceae</taxon>
        <taxon>PACMAD clade</taxon>
        <taxon>Arundinoideae</taxon>
        <taxon>Arundineae</taxon>
        <taxon>Arundo</taxon>
    </lineage>
</organism>